<evidence type="ECO:0000256" key="5">
    <source>
        <dbReference type="ARBA" id="ARBA00022679"/>
    </source>
</evidence>
<dbReference type="Pfam" id="PF00852">
    <property type="entry name" value="Glyco_transf_10"/>
    <property type="match status" value="1"/>
</dbReference>
<dbReference type="EMBL" id="APAU02000048">
    <property type="protein sequence ID" value="EUB59169.1"/>
    <property type="molecule type" value="Genomic_DNA"/>
</dbReference>
<dbReference type="PANTHER" id="PTHR48438:SF1">
    <property type="entry name" value="ALPHA-(1,3)-FUCOSYLTRANSFERASE C-RELATED"/>
    <property type="match status" value="1"/>
</dbReference>
<dbReference type="Gene3D" id="3.40.50.11660">
    <property type="entry name" value="Glycosyl transferase family 10, C-terminal domain"/>
    <property type="match status" value="1"/>
</dbReference>
<keyword evidence="5 7" id="KW-0808">Transferase</keyword>
<dbReference type="SUPFAM" id="SSF53756">
    <property type="entry name" value="UDP-Glycosyltransferase/glycogen phosphorylase"/>
    <property type="match status" value="1"/>
</dbReference>
<comment type="pathway">
    <text evidence="2">Protein modification; protein glycosylation.</text>
</comment>
<dbReference type="GO" id="GO:0032580">
    <property type="term" value="C:Golgi cisterna membrane"/>
    <property type="evidence" value="ECO:0007669"/>
    <property type="project" value="UniProtKB-SubCell"/>
</dbReference>
<dbReference type="InterPro" id="IPR038577">
    <property type="entry name" value="GT10-like_C_sf"/>
</dbReference>
<dbReference type="Proteomes" id="UP000019149">
    <property type="component" value="Unassembled WGS sequence"/>
</dbReference>
<dbReference type="KEGG" id="egl:EGR_05897"/>
<accession>W6UZT7</accession>
<organism evidence="9 10">
    <name type="scientific">Echinococcus granulosus</name>
    <name type="common">Hydatid tapeworm</name>
    <dbReference type="NCBI Taxonomy" id="6210"/>
    <lineage>
        <taxon>Eukaryota</taxon>
        <taxon>Metazoa</taxon>
        <taxon>Spiralia</taxon>
        <taxon>Lophotrochozoa</taxon>
        <taxon>Platyhelminthes</taxon>
        <taxon>Cestoda</taxon>
        <taxon>Eucestoda</taxon>
        <taxon>Cyclophyllidea</taxon>
        <taxon>Taeniidae</taxon>
        <taxon>Echinococcus</taxon>
        <taxon>Echinococcus granulosus group</taxon>
    </lineage>
</organism>
<dbReference type="GO" id="GO:0000139">
    <property type="term" value="C:Golgi membrane"/>
    <property type="evidence" value="ECO:0007669"/>
    <property type="project" value="UniProtKB-SubCell"/>
</dbReference>
<dbReference type="EC" id="2.4.1.-" evidence="7"/>
<keyword evidence="4 7" id="KW-0328">Glycosyltransferase</keyword>
<comment type="similarity">
    <text evidence="3 7">Belongs to the glycosyltransferase 10 family.</text>
</comment>
<dbReference type="GeneID" id="36341612"/>
<name>W6UZT7_ECHGR</name>
<feature type="domain" description="Fucosyltransferase C-terminal" evidence="8">
    <location>
        <begin position="110"/>
        <end position="158"/>
    </location>
</feature>
<comment type="subcellular location">
    <subcellularLocation>
        <location evidence="1">Golgi apparatus membrane</location>
        <topology evidence="1">Single-pass type II membrane protein</topology>
    </subcellularLocation>
    <subcellularLocation>
        <location evidence="7">Golgi apparatus</location>
        <location evidence="7">Golgi stack membrane</location>
        <topology evidence="7">Single-pass type II membrane protein</topology>
    </subcellularLocation>
</comment>
<dbReference type="OrthoDB" id="6085082at2759"/>
<dbReference type="RefSeq" id="XP_024350365.1">
    <property type="nucleotide sequence ID" value="XM_024495146.1"/>
</dbReference>
<evidence type="ECO:0000313" key="9">
    <source>
        <dbReference type="EMBL" id="EUB59169.1"/>
    </source>
</evidence>
<reference evidence="9 10" key="1">
    <citation type="journal article" date="2013" name="Nat. Genet.">
        <title>The genome of the hydatid tapeworm Echinococcus granulosus.</title>
        <authorList>
            <person name="Zheng H."/>
            <person name="Zhang W."/>
            <person name="Zhang L."/>
            <person name="Zhang Z."/>
            <person name="Li J."/>
            <person name="Lu G."/>
            <person name="Zhu Y."/>
            <person name="Wang Y."/>
            <person name="Huang Y."/>
            <person name="Liu J."/>
            <person name="Kang H."/>
            <person name="Chen J."/>
            <person name="Wang L."/>
            <person name="Chen A."/>
            <person name="Yu S."/>
            <person name="Gao Z."/>
            <person name="Jin L."/>
            <person name="Gu W."/>
            <person name="Wang Z."/>
            <person name="Zhao L."/>
            <person name="Shi B."/>
            <person name="Wen H."/>
            <person name="Lin R."/>
            <person name="Jones M.K."/>
            <person name="Brejova B."/>
            <person name="Vinar T."/>
            <person name="Zhao G."/>
            <person name="McManus D.P."/>
            <person name="Chen Z."/>
            <person name="Zhou Y."/>
            <person name="Wang S."/>
        </authorList>
    </citation>
    <scope>NUCLEOTIDE SEQUENCE [LARGE SCALE GENOMIC DNA]</scope>
</reference>
<evidence type="ECO:0000313" key="10">
    <source>
        <dbReference type="Proteomes" id="UP000019149"/>
    </source>
</evidence>
<proteinExistence type="inferred from homology"/>
<keyword evidence="7" id="KW-0812">Transmembrane</keyword>
<gene>
    <name evidence="9" type="ORF">EGR_05897</name>
</gene>
<sequence>MSLERGSSGYLIGDWSDFIYEYLLVPVFSILYQDRTNFRGFFVNARHLITVVTTFYYELETGLHYSTTSTHEGFRVPTITAAHPPLYRKAMKRLVGRSFLRSVIATLGCGVDIYGYRRLNCSKSSCLEHLGRRYKFYLAIENSNCRAYLTEKLFRTALR</sequence>
<dbReference type="AlphaFoldDB" id="W6UZT7"/>
<dbReference type="InterPro" id="IPR055270">
    <property type="entry name" value="Glyco_tran_10_C"/>
</dbReference>
<evidence type="ECO:0000256" key="2">
    <source>
        <dbReference type="ARBA" id="ARBA00004922"/>
    </source>
</evidence>
<evidence type="ECO:0000256" key="1">
    <source>
        <dbReference type="ARBA" id="ARBA00004323"/>
    </source>
</evidence>
<keyword evidence="7" id="KW-0472">Membrane</keyword>
<dbReference type="CTD" id="36341612"/>
<protein>
    <recommendedName>
        <fullName evidence="7">Fucosyltransferase</fullName>
        <ecNumber evidence="7">2.4.1.-</ecNumber>
    </recommendedName>
</protein>
<comment type="caution">
    <text evidence="9">The sequence shown here is derived from an EMBL/GenBank/DDBJ whole genome shotgun (WGS) entry which is preliminary data.</text>
</comment>
<keyword evidence="10" id="KW-1185">Reference proteome</keyword>
<keyword evidence="6 7" id="KW-0333">Golgi apparatus</keyword>
<evidence type="ECO:0000259" key="8">
    <source>
        <dbReference type="Pfam" id="PF00852"/>
    </source>
</evidence>
<dbReference type="InterPro" id="IPR001503">
    <property type="entry name" value="Glyco_trans_10"/>
</dbReference>
<dbReference type="UniPathway" id="UPA00378"/>
<evidence type="ECO:0000256" key="3">
    <source>
        <dbReference type="ARBA" id="ARBA00008919"/>
    </source>
</evidence>
<evidence type="ECO:0000256" key="4">
    <source>
        <dbReference type="ARBA" id="ARBA00022676"/>
    </source>
</evidence>
<dbReference type="GO" id="GO:0008417">
    <property type="term" value="F:fucosyltransferase activity"/>
    <property type="evidence" value="ECO:0007669"/>
    <property type="project" value="InterPro"/>
</dbReference>
<evidence type="ECO:0000256" key="7">
    <source>
        <dbReference type="RuleBase" id="RU003832"/>
    </source>
</evidence>
<dbReference type="PANTHER" id="PTHR48438">
    <property type="entry name" value="ALPHA-(1,3)-FUCOSYLTRANSFERASE C-RELATED"/>
    <property type="match status" value="1"/>
</dbReference>
<evidence type="ECO:0000256" key="6">
    <source>
        <dbReference type="ARBA" id="ARBA00023034"/>
    </source>
</evidence>